<dbReference type="Pfam" id="PF00440">
    <property type="entry name" value="TetR_N"/>
    <property type="match status" value="1"/>
</dbReference>
<dbReference type="InterPro" id="IPR036271">
    <property type="entry name" value="Tet_transcr_reg_TetR-rel_C_sf"/>
</dbReference>
<dbReference type="EMBL" id="JBHUGZ010000010">
    <property type="protein sequence ID" value="MFD1984123.1"/>
    <property type="molecule type" value="Genomic_DNA"/>
</dbReference>
<comment type="caution">
    <text evidence="4">The sequence shown here is derived from an EMBL/GenBank/DDBJ whole genome shotgun (WGS) entry which is preliminary data.</text>
</comment>
<evidence type="ECO:0000256" key="2">
    <source>
        <dbReference type="PROSITE-ProRule" id="PRU00335"/>
    </source>
</evidence>
<dbReference type="Proteomes" id="UP001597405">
    <property type="component" value="Unassembled WGS sequence"/>
</dbReference>
<dbReference type="PANTHER" id="PTHR30328:SF54">
    <property type="entry name" value="HTH-TYPE TRANSCRIPTIONAL REPRESSOR SCO4008"/>
    <property type="match status" value="1"/>
</dbReference>
<dbReference type="SUPFAM" id="SSF48498">
    <property type="entry name" value="Tetracyclin repressor-like, C-terminal domain"/>
    <property type="match status" value="1"/>
</dbReference>
<proteinExistence type="predicted"/>
<keyword evidence="5" id="KW-1185">Reference proteome</keyword>
<dbReference type="SUPFAM" id="SSF46689">
    <property type="entry name" value="Homeodomain-like"/>
    <property type="match status" value="1"/>
</dbReference>
<dbReference type="Gene3D" id="1.10.357.10">
    <property type="entry name" value="Tetracycline Repressor, domain 2"/>
    <property type="match status" value="1"/>
</dbReference>
<evidence type="ECO:0000259" key="3">
    <source>
        <dbReference type="PROSITE" id="PS50977"/>
    </source>
</evidence>
<evidence type="ECO:0000313" key="5">
    <source>
        <dbReference type="Proteomes" id="UP001597405"/>
    </source>
</evidence>
<gene>
    <name evidence="4" type="ORF">ACFSOZ_15820</name>
</gene>
<feature type="domain" description="HTH tetR-type" evidence="3">
    <location>
        <begin position="24"/>
        <end position="84"/>
    </location>
</feature>
<accession>A0ABW4U9C3</accession>
<dbReference type="InterPro" id="IPR009057">
    <property type="entry name" value="Homeodomain-like_sf"/>
</dbReference>
<evidence type="ECO:0000256" key="1">
    <source>
        <dbReference type="ARBA" id="ARBA00023125"/>
    </source>
</evidence>
<dbReference type="RefSeq" id="WP_379099687.1">
    <property type="nucleotide sequence ID" value="NZ_JBHUGZ010000010.1"/>
</dbReference>
<reference evidence="5" key="1">
    <citation type="journal article" date="2019" name="Int. J. Syst. Evol. Microbiol.">
        <title>The Global Catalogue of Microorganisms (GCM) 10K type strain sequencing project: providing services to taxonomists for standard genome sequencing and annotation.</title>
        <authorList>
            <consortium name="The Broad Institute Genomics Platform"/>
            <consortium name="The Broad Institute Genome Sequencing Center for Infectious Disease"/>
            <person name="Wu L."/>
            <person name="Ma J."/>
        </authorList>
    </citation>
    <scope>NUCLEOTIDE SEQUENCE [LARGE SCALE GENOMIC DNA]</scope>
    <source>
        <strain evidence="5">CGMCC 1.16225</strain>
    </source>
</reference>
<sequence length="236" mass="26646">MSDEMMLNEKAAAGGRSGWKQDPAGVQKNILAVAMTEFAANGLSGARIDEIAAKTHTSKRMIYYYFGDKERLYGRVLEEAYRQVRTGEQELELDHLSPVEALKQLAEFTFDHHSRHPDFIRIVMIENIHHGVYLEQSELIRLLNAGAIQKLEAICRRGRADGLFREDVSPLELHWHISASSFFNVSNQATFSRIFGSTLYTVDGQRSLRDHLVEMVVGLALNPEHPKGRTRGAARP</sequence>
<feature type="DNA-binding region" description="H-T-H motif" evidence="2">
    <location>
        <begin position="47"/>
        <end position="66"/>
    </location>
</feature>
<dbReference type="PANTHER" id="PTHR30328">
    <property type="entry name" value="TRANSCRIPTIONAL REPRESSOR"/>
    <property type="match status" value="1"/>
</dbReference>
<keyword evidence="1 2" id="KW-0238">DNA-binding</keyword>
<name>A0ABW4U9C3_9HYPH</name>
<dbReference type="InterPro" id="IPR001647">
    <property type="entry name" value="HTH_TetR"/>
</dbReference>
<dbReference type="Pfam" id="PF17938">
    <property type="entry name" value="TetR_C_29"/>
    <property type="match status" value="1"/>
</dbReference>
<dbReference type="InterPro" id="IPR050109">
    <property type="entry name" value="HTH-type_TetR-like_transc_reg"/>
</dbReference>
<dbReference type="InterPro" id="IPR041474">
    <property type="entry name" value="NicS_C"/>
</dbReference>
<evidence type="ECO:0000313" key="4">
    <source>
        <dbReference type="EMBL" id="MFD1984123.1"/>
    </source>
</evidence>
<protein>
    <submittedName>
        <fullName evidence="4">TetR/AcrR family transcriptional regulator</fullName>
    </submittedName>
</protein>
<dbReference type="PROSITE" id="PS50977">
    <property type="entry name" value="HTH_TETR_2"/>
    <property type="match status" value="1"/>
</dbReference>
<organism evidence="4 5">
    <name type="scientific">Mesorhizobium newzealandense</name>
    <dbReference type="NCBI Taxonomy" id="1300302"/>
    <lineage>
        <taxon>Bacteria</taxon>
        <taxon>Pseudomonadati</taxon>
        <taxon>Pseudomonadota</taxon>
        <taxon>Alphaproteobacteria</taxon>
        <taxon>Hyphomicrobiales</taxon>
        <taxon>Phyllobacteriaceae</taxon>
        <taxon>Mesorhizobium</taxon>
    </lineage>
</organism>